<dbReference type="EMBL" id="MU826829">
    <property type="protein sequence ID" value="KAJ7374027.1"/>
    <property type="molecule type" value="Genomic_DNA"/>
</dbReference>
<evidence type="ECO:0000256" key="6">
    <source>
        <dbReference type="ARBA" id="ARBA00023170"/>
    </source>
</evidence>
<dbReference type="Proteomes" id="UP001163046">
    <property type="component" value="Unassembled WGS sequence"/>
</dbReference>
<reference evidence="9" key="1">
    <citation type="submission" date="2023-01" db="EMBL/GenBank/DDBJ databases">
        <title>Genome assembly of the deep-sea coral Lophelia pertusa.</title>
        <authorList>
            <person name="Herrera S."/>
            <person name="Cordes E."/>
        </authorList>
    </citation>
    <scope>NUCLEOTIDE SEQUENCE</scope>
    <source>
        <strain evidence="9">USNM1676648</strain>
        <tissue evidence="9">Polyp</tissue>
    </source>
</reference>
<accession>A0A9W9Z2P1</accession>
<dbReference type="PROSITE" id="PS50262">
    <property type="entry name" value="G_PROTEIN_RECEP_F1_2"/>
    <property type="match status" value="1"/>
</dbReference>
<evidence type="ECO:0000313" key="9">
    <source>
        <dbReference type="EMBL" id="KAJ7374027.1"/>
    </source>
</evidence>
<sequence>MTVAFFISWSPYAMVSLSGTIMGHESINRSVELIPEMMAKASVIYNPLLYVLLNSKFRVTLLQLFTWNRVGVSETEDSDLDREGTNTGAIEIQAAGSLRHRGDV</sequence>
<keyword evidence="4" id="KW-0297">G-protein coupled receptor</keyword>
<dbReference type="SUPFAM" id="SSF81321">
    <property type="entry name" value="Family A G protein-coupled receptor-like"/>
    <property type="match status" value="1"/>
</dbReference>
<keyword evidence="10" id="KW-1185">Reference proteome</keyword>
<gene>
    <name evidence="9" type="ORF">OS493_009356</name>
</gene>
<dbReference type="GO" id="GO:0004930">
    <property type="term" value="F:G protein-coupled receptor activity"/>
    <property type="evidence" value="ECO:0007669"/>
    <property type="project" value="UniProtKB-KW"/>
</dbReference>
<dbReference type="OrthoDB" id="5980559at2759"/>
<evidence type="ECO:0000256" key="5">
    <source>
        <dbReference type="ARBA" id="ARBA00023136"/>
    </source>
</evidence>
<dbReference type="GO" id="GO:0016020">
    <property type="term" value="C:membrane"/>
    <property type="evidence" value="ECO:0007669"/>
    <property type="project" value="UniProtKB-SubCell"/>
</dbReference>
<evidence type="ECO:0000256" key="2">
    <source>
        <dbReference type="ARBA" id="ARBA00022692"/>
    </source>
</evidence>
<feature type="domain" description="G-protein coupled receptors family 1 profile" evidence="8">
    <location>
        <begin position="1"/>
        <end position="50"/>
    </location>
</feature>
<protein>
    <recommendedName>
        <fullName evidence="8">G-protein coupled receptors family 1 profile domain-containing protein</fullName>
    </recommendedName>
</protein>
<evidence type="ECO:0000256" key="3">
    <source>
        <dbReference type="ARBA" id="ARBA00022989"/>
    </source>
</evidence>
<keyword evidence="5" id="KW-0472">Membrane</keyword>
<proteinExistence type="predicted"/>
<keyword evidence="3" id="KW-1133">Transmembrane helix</keyword>
<comment type="caution">
    <text evidence="9">The sequence shown here is derived from an EMBL/GenBank/DDBJ whole genome shotgun (WGS) entry which is preliminary data.</text>
</comment>
<dbReference type="InterPro" id="IPR017452">
    <property type="entry name" value="GPCR_Rhodpsn_7TM"/>
</dbReference>
<dbReference type="PANTHER" id="PTHR24240">
    <property type="entry name" value="OPSIN"/>
    <property type="match status" value="1"/>
</dbReference>
<keyword evidence="6" id="KW-0675">Receptor</keyword>
<dbReference type="InterPro" id="IPR050125">
    <property type="entry name" value="GPCR_opsins"/>
</dbReference>
<evidence type="ECO:0000256" key="4">
    <source>
        <dbReference type="ARBA" id="ARBA00023040"/>
    </source>
</evidence>
<comment type="subcellular location">
    <subcellularLocation>
        <location evidence="1">Membrane</location>
        <topology evidence="1">Multi-pass membrane protein</topology>
    </subcellularLocation>
</comment>
<dbReference type="Gene3D" id="1.20.1070.10">
    <property type="entry name" value="Rhodopsin 7-helix transmembrane proteins"/>
    <property type="match status" value="1"/>
</dbReference>
<evidence type="ECO:0000259" key="8">
    <source>
        <dbReference type="PROSITE" id="PS50262"/>
    </source>
</evidence>
<keyword evidence="2" id="KW-0812">Transmembrane</keyword>
<dbReference type="AlphaFoldDB" id="A0A9W9Z2P1"/>
<organism evidence="9 10">
    <name type="scientific">Desmophyllum pertusum</name>
    <dbReference type="NCBI Taxonomy" id="174260"/>
    <lineage>
        <taxon>Eukaryota</taxon>
        <taxon>Metazoa</taxon>
        <taxon>Cnidaria</taxon>
        <taxon>Anthozoa</taxon>
        <taxon>Hexacorallia</taxon>
        <taxon>Scleractinia</taxon>
        <taxon>Caryophylliina</taxon>
        <taxon>Caryophylliidae</taxon>
        <taxon>Desmophyllum</taxon>
    </lineage>
</organism>
<evidence type="ECO:0000256" key="1">
    <source>
        <dbReference type="ARBA" id="ARBA00004141"/>
    </source>
</evidence>
<evidence type="ECO:0000313" key="10">
    <source>
        <dbReference type="Proteomes" id="UP001163046"/>
    </source>
</evidence>
<keyword evidence="7" id="KW-0807">Transducer</keyword>
<evidence type="ECO:0000256" key="7">
    <source>
        <dbReference type="ARBA" id="ARBA00023224"/>
    </source>
</evidence>
<name>A0A9W9Z2P1_9CNID</name>